<accession>A0A8S5UNH0</accession>
<name>A0A8S5UNH0_9CAUD</name>
<sequence length="52" mass="5833">MAEKDEKDAEIARLRDALDTIVGLFEINGGFWAVAEKMHETAKQALKKGKEE</sequence>
<proteinExistence type="predicted"/>
<protein>
    <submittedName>
        <fullName evidence="1">Uncharacterized protein</fullName>
    </submittedName>
</protein>
<reference evidence="1" key="1">
    <citation type="journal article" date="2021" name="Proc. Natl. Acad. Sci. U.S.A.">
        <title>A Catalog of Tens of Thousands of Viruses from Human Metagenomes Reveals Hidden Associations with Chronic Diseases.</title>
        <authorList>
            <person name="Tisza M.J."/>
            <person name="Buck C.B."/>
        </authorList>
    </citation>
    <scope>NUCLEOTIDE SEQUENCE</scope>
    <source>
        <strain evidence="1">CtwVB15</strain>
    </source>
</reference>
<dbReference type="EMBL" id="BK016112">
    <property type="protein sequence ID" value="DAF95972.1"/>
    <property type="molecule type" value="Genomic_DNA"/>
</dbReference>
<organism evidence="1">
    <name type="scientific">Myoviridae sp. ctwVB15</name>
    <dbReference type="NCBI Taxonomy" id="2825208"/>
    <lineage>
        <taxon>Viruses</taxon>
        <taxon>Duplodnaviria</taxon>
        <taxon>Heunggongvirae</taxon>
        <taxon>Uroviricota</taxon>
        <taxon>Caudoviricetes</taxon>
    </lineage>
</organism>
<evidence type="ECO:0000313" key="1">
    <source>
        <dbReference type="EMBL" id="DAF95972.1"/>
    </source>
</evidence>